<evidence type="ECO:0000313" key="1">
    <source>
        <dbReference type="EMBL" id="CAR17119.1"/>
    </source>
</evidence>
<name>A0A0H3MJG1_ECO7I</name>
<dbReference type="KEGG" id="ect:ECIAI39_0982"/>
<proteinExistence type="predicted"/>
<dbReference type="EMBL" id="CU928164">
    <property type="protein sequence ID" value="CAR17119.1"/>
    <property type="molecule type" value="Genomic_DNA"/>
</dbReference>
<dbReference type="RefSeq" id="WP_000340445.1">
    <property type="nucleotide sequence ID" value="NC_011750.1"/>
</dbReference>
<evidence type="ECO:0000313" key="2">
    <source>
        <dbReference type="Proteomes" id="UP000000749"/>
    </source>
</evidence>
<organism evidence="1 2">
    <name type="scientific">Escherichia coli O7:K1 (strain IAI39 / ExPEC)</name>
    <dbReference type="NCBI Taxonomy" id="585057"/>
    <lineage>
        <taxon>Bacteria</taxon>
        <taxon>Pseudomonadati</taxon>
        <taxon>Pseudomonadota</taxon>
        <taxon>Gammaproteobacteria</taxon>
        <taxon>Enterobacterales</taxon>
        <taxon>Enterobacteriaceae</taxon>
        <taxon>Escherichia</taxon>
    </lineage>
</organism>
<dbReference type="Proteomes" id="UP000000749">
    <property type="component" value="Chromosome"/>
</dbReference>
<dbReference type="AlphaFoldDB" id="A0A0H3MJG1"/>
<protein>
    <submittedName>
        <fullName evidence="1">Component WbbB of exported sugar polymer</fullName>
    </submittedName>
</protein>
<gene>
    <name evidence="1" type="primary">wbbB</name>
    <name evidence="1" type="ordered locus">ECIAI39_0982</name>
</gene>
<dbReference type="PATRIC" id="fig|585057.6.peg.1032"/>
<dbReference type="HOGENOM" id="CLU_1061077_0_0_6"/>
<sequence>MDCKKKLCIVACSYTLKPEFIINKLYNYLPDYELDGVVISNNHIVEQITMKGFHIENGTNSLFEFSAYKEGIDFLEDSSLLPSGVPILILNDTLFLKHNAKFFLRKIVSYYSTIQRTELPTMAGRLDPYNNICYSNSWNNMNGYISSFCMLINEKSAKIIVSCYNELPKYFFSNDIDIIDPKWGMQIESRLREFIRSHLIDIDTDTVWYQAKLLHNDKQRINIKAQCVFMEHFISGKIGESGIVVSIFPTWKGKVLNFLNEQLAKIKRKIIIK</sequence>
<accession>A0A0H3MJG1</accession>
<dbReference type="STRING" id="585057.ECIAI39_0982"/>
<reference evidence="2" key="1">
    <citation type="journal article" date="2009" name="PLoS Genet.">
        <title>Organised genome dynamics in the Escherichia coli species results in highly diverse adaptive paths.</title>
        <authorList>
            <person name="Touchon M."/>
            <person name="Hoede C."/>
            <person name="Tenaillon O."/>
            <person name="Barbe V."/>
            <person name="Baeriswyl S."/>
            <person name="Bidet P."/>
            <person name="Bingen E."/>
            <person name="Bonacorsi S."/>
            <person name="Bouchier C."/>
            <person name="Bouvet O."/>
            <person name="Calteau A."/>
            <person name="Chiapello H."/>
            <person name="Clermont O."/>
            <person name="Cruveiller S."/>
            <person name="Danchin A."/>
            <person name="Diard M."/>
            <person name="Dossat C."/>
            <person name="Karoui M.E."/>
            <person name="Frapy E."/>
            <person name="Garry L."/>
            <person name="Ghigo J.M."/>
            <person name="Gilles A.M."/>
            <person name="Johnson J."/>
            <person name="Le Bouguenec C."/>
            <person name="Lescat M."/>
            <person name="Mangenot S."/>
            <person name="Martinez-Jehanne V."/>
            <person name="Matic I."/>
            <person name="Nassif X."/>
            <person name="Oztas S."/>
            <person name="Petit M.A."/>
            <person name="Pichon C."/>
            <person name="Rouy Z."/>
            <person name="Ruf C.S."/>
            <person name="Schneider D."/>
            <person name="Tourret J."/>
            <person name="Vacherie B."/>
            <person name="Vallenet D."/>
            <person name="Medigue C."/>
            <person name="Rocha E.P.C."/>
            <person name="Denamur E."/>
        </authorList>
    </citation>
    <scope>NUCLEOTIDE SEQUENCE [LARGE SCALE GENOMIC DNA]</scope>
    <source>
        <strain evidence="2">IAI39 / ExPEC</strain>
    </source>
</reference>